<dbReference type="AlphaFoldDB" id="A0AAC9FS81"/>
<sequence>MHMSGWGDPPSKSLERWLARSALAAPLRDSRAMRGGP</sequence>
<evidence type="ECO:0000313" key="1">
    <source>
        <dbReference type="EMBL" id="ANH74662.1"/>
    </source>
</evidence>
<name>A0AAC9FS81_9RALS</name>
<protein>
    <submittedName>
        <fullName evidence="1">Uncharacterized protein</fullName>
    </submittedName>
</protein>
<proteinExistence type="predicted"/>
<dbReference type="Proteomes" id="UP000077927">
    <property type="component" value="Chromosome 1"/>
</dbReference>
<reference evidence="1 2" key="1">
    <citation type="submission" date="2015-09" db="EMBL/GenBank/DDBJ databases">
        <authorList>
            <person name="Xu Y."/>
            <person name="Nagy A."/>
            <person name="Liu N.T."/>
            <person name="Nou X."/>
        </authorList>
    </citation>
    <scope>NUCLEOTIDE SEQUENCE [LARGE SCALE GENOMIC DNA]</scope>
    <source>
        <strain evidence="1 2">FC1138</strain>
    </source>
</reference>
<organism evidence="1 2">
    <name type="scientific">Ralstonia insidiosa</name>
    <dbReference type="NCBI Taxonomy" id="190721"/>
    <lineage>
        <taxon>Bacteria</taxon>
        <taxon>Pseudomonadati</taxon>
        <taxon>Pseudomonadota</taxon>
        <taxon>Betaproteobacteria</taxon>
        <taxon>Burkholderiales</taxon>
        <taxon>Burkholderiaceae</taxon>
        <taxon>Ralstonia</taxon>
    </lineage>
</organism>
<evidence type="ECO:0000313" key="2">
    <source>
        <dbReference type="Proteomes" id="UP000077927"/>
    </source>
</evidence>
<gene>
    <name evidence="1" type="ORF">ACS15_0851</name>
</gene>
<dbReference type="KEGG" id="rin:ACS15_0851"/>
<accession>A0AAC9FS81</accession>
<dbReference type="EMBL" id="CP012605">
    <property type="protein sequence ID" value="ANH74662.1"/>
    <property type="molecule type" value="Genomic_DNA"/>
</dbReference>